<dbReference type="SUPFAM" id="SSF53850">
    <property type="entry name" value="Periplasmic binding protein-like II"/>
    <property type="match status" value="1"/>
</dbReference>
<dbReference type="Gene3D" id="3.40.190.10">
    <property type="entry name" value="Periplasmic binding protein-like II"/>
    <property type="match status" value="2"/>
</dbReference>
<accession>A0A8H9C519</accession>
<dbReference type="PANTHER" id="PTHR30024">
    <property type="entry name" value="ALIPHATIC SULFONATES-BINDING PROTEIN-RELATED"/>
    <property type="match status" value="1"/>
</dbReference>
<reference evidence="1" key="1">
    <citation type="submission" date="2020-11" db="EMBL/GenBank/DDBJ databases">
        <title>Complete genome sequence of a novel pathogenic Methylobacterium strain isolated from rice in Vietnam.</title>
        <authorList>
            <person name="Lai K."/>
            <person name="Okazaki S."/>
            <person name="Higashi K."/>
            <person name="Mori H."/>
            <person name="Toyoda A."/>
            <person name="Kurokawa K."/>
        </authorList>
    </citation>
    <scope>NUCLEOTIDE SEQUENCE</scope>
    <source>
        <strain evidence="1">VL1</strain>
    </source>
</reference>
<gene>
    <name evidence="1" type="ORF">mvi_11270</name>
</gene>
<dbReference type="PANTHER" id="PTHR30024:SF2">
    <property type="entry name" value="ABC TRANSPORTER SUBSTRATE-BINDING PROTEIN"/>
    <property type="match status" value="1"/>
</dbReference>
<name>A0A8H9C519_9HYPH</name>
<dbReference type="AlphaFoldDB" id="A0A8H9C519"/>
<protein>
    <submittedName>
        <fullName evidence="1">Nitrate ABC transporter substrate-binding protein</fullName>
    </submittedName>
</protein>
<proteinExistence type="predicted"/>
<dbReference type="EMBL" id="AP024145">
    <property type="protein sequence ID" value="BCM82666.1"/>
    <property type="molecule type" value="Genomic_DNA"/>
</dbReference>
<dbReference type="Proteomes" id="UP000663508">
    <property type="component" value="Chromosome"/>
</dbReference>
<evidence type="ECO:0000313" key="2">
    <source>
        <dbReference type="Proteomes" id="UP000663508"/>
    </source>
</evidence>
<sequence length="354" mass="37824">MPRENHDKNHETGRTLMFARKLLGLAAGAALALSLGFAPARAEVSEIRISKGYGVLYLPLFVMQEKKFLEAQAAKAGLGDVKVTWLTLDGGNVINDAMIAGSLDIAGTGAPGFLALWSKGRGSPKTEVIGVSGMSATALDLNVNKPEIKSLADFTPKDKIAIPGIKTSLAAVVLQMAVAKQFGPENYTKLDSSTVGLPHPEAVAALLSGKTEIVGHFASPPFTNVERADPKVRTILKASQIFGNITLDVVFALKRFTEANPKTTQAFLAALDEACDFITTNKAETAEIFARASKVKVSPQEVAQILEDPDSKFSATPHGIMEFVTFMNRAGIMKTKPATWQELFIPALRDRAGS</sequence>
<dbReference type="KEGG" id="mind:mvi_11270"/>
<dbReference type="Pfam" id="PF13379">
    <property type="entry name" value="NMT1_2"/>
    <property type="match status" value="1"/>
</dbReference>
<organism evidence="1 2">
    <name type="scientific">Methylobacterium indicum</name>
    <dbReference type="NCBI Taxonomy" id="1775910"/>
    <lineage>
        <taxon>Bacteria</taxon>
        <taxon>Pseudomonadati</taxon>
        <taxon>Pseudomonadota</taxon>
        <taxon>Alphaproteobacteria</taxon>
        <taxon>Hyphomicrobiales</taxon>
        <taxon>Methylobacteriaceae</taxon>
        <taxon>Methylobacterium</taxon>
    </lineage>
</organism>
<evidence type="ECO:0000313" key="1">
    <source>
        <dbReference type="EMBL" id="BCM82666.1"/>
    </source>
</evidence>